<organism evidence="13 14">
    <name type="scientific">Lasiosphaeria hispida</name>
    <dbReference type="NCBI Taxonomy" id="260671"/>
    <lineage>
        <taxon>Eukaryota</taxon>
        <taxon>Fungi</taxon>
        <taxon>Dikarya</taxon>
        <taxon>Ascomycota</taxon>
        <taxon>Pezizomycotina</taxon>
        <taxon>Sordariomycetes</taxon>
        <taxon>Sordariomycetidae</taxon>
        <taxon>Sordariales</taxon>
        <taxon>Lasiosphaeriaceae</taxon>
        <taxon>Lasiosphaeria</taxon>
    </lineage>
</organism>
<keyword evidence="6 9" id="KW-0326">Glycosidase</keyword>
<keyword evidence="3 9" id="KW-0378">Hydrolase</keyword>
<proteinExistence type="inferred from homology"/>
<dbReference type="InterPro" id="IPR050386">
    <property type="entry name" value="Glycosyl_hydrolase_5"/>
</dbReference>
<keyword evidence="14" id="KW-1185">Reference proteome</keyword>
<dbReference type="SUPFAM" id="SSF81296">
    <property type="entry name" value="E set domains"/>
    <property type="match status" value="1"/>
</dbReference>
<dbReference type="GO" id="GO:0030245">
    <property type="term" value="P:cellulose catabolic process"/>
    <property type="evidence" value="ECO:0007669"/>
    <property type="project" value="UniProtKB-KW"/>
</dbReference>
<evidence type="ECO:0000259" key="12">
    <source>
        <dbReference type="Pfam" id="PF03442"/>
    </source>
</evidence>
<dbReference type="PANTHER" id="PTHR31297">
    <property type="entry name" value="GLUCAN ENDO-1,6-BETA-GLUCOSIDASE B"/>
    <property type="match status" value="1"/>
</dbReference>
<dbReference type="GO" id="GO:0071555">
    <property type="term" value="P:cell wall organization"/>
    <property type="evidence" value="ECO:0007669"/>
    <property type="project" value="UniProtKB-KW"/>
</dbReference>
<keyword evidence="4" id="KW-0136">Cellulose degradation</keyword>
<dbReference type="AlphaFoldDB" id="A0AAJ0HQH0"/>
<dbReference type="SUPFAM" id="SSF51445">
    <property type="entry name" value="(Trans)glycosidases"/>
    <property type="match status" value="1"/>
</dbReference>
<keyword evidence="7" id="KW-0961">Cell wall biogenesis/degradation</keyword>
<feature type="domain" description="Glycoside hydrolase family 5" evidence="11">
    <location>
        <begin position="71"/>
        <end position="340"/>
    </location>
</feature>
<dbReference type="EMBL" id="JAUIQD010000002">
    <property type="protein sequence ID" value="KAK3359589.1"/>
    <property type="molecule type" value="Genomic_DNA"/>
</dbReference>
<evidence type="ECO:0000256" key="8">
    <source>
        <dbReference type="ARBA" id="ARBA00023326"/>
    </source>
</evidence>
<dbReference type="GO" id="GO:0008422">
    <property type="term" value="F:beta-glucosidase activity"/>
    <property type="evidence" value="ECO:0007669"/>
    <property type="project" value="TreeGrafter"/>
</dbReference>
<evidence type="ECO:0000313" key="13">
    <source>
        <dbReference type="EMBL" id="KAK3359589.1"/>
    </source>
</evidence>
<comment type="caution">
    <text evidence="13">The sequence shown here is derived from an EMBL/GenBank/DDBJ whole genome shotgun (WGS) entry which is preliminary data.</text>
</comment>
<evidence type="ECO:0000256" key="9">
    <source>
        <dbReference type="RuleBase" id="RU361153"/>
    </source>
</evidence>
<reference evidence="13" key="2">
    <citation type="submission" date="2023-06" db="EMBL/GenBank/DDBJ databases">
        <authorList>
            <consortium name="Lawrence Berkeley National Laboratory"/>
            <person name="Haridas S."/>
            <person name="Hensen N."/>
            <person name="Bonometti L."/>
            <person name="Westerberg I."/>
            <person name="Brannstrom I.O."/>
            <person name="Guillou S."/>
            <person name="Cros-Aarteil S."/>
            <person name="Calhoun S."/>
            <person name="Kuo A."/>
            <person name="Mondo S."/>
            <person name="Pangilinan J."/>
            <person name="Riley R."/>
            <person name="Labutti K."/>
            <person name="Andreopoulos B."/>
            <person name="Lipzen A."/>
            <person name="Chen C."/>
            <person name="Yanf M."/>
            <person name="Daum C."/>
            <person name="Ng V."/>
            <person name="Clum A."/>
            <person name="Steindorff A."/>
            <person name="Ohm R."/>
            <person name="Martin F."/>
            <person name="Silar P."/>
            <person name="Natvig D."/>
            <person name="Lalanne C."/>
            <person name="Gautier V."/>
            <person name="Ament-Velasquez S.L."/>
            <person name="Kruys A."/>
            <person name="Hutchinson M.I."/>
            <person name="Powell A.J."/>
            <person name="Barry K."/>
            <person name="Miller A.N."/>
            <person name="Grigoriev I.V."/>
            <person name="Debuchy R."/>
            <person name="Gladieux P."/>
            <person name="Thoren M.H."/>
            <person name="Johannesson H."/>
        </authorList>
    </citation>
    <scope>NUCLEOTIDE SEQUENCE</scope>
    <source>
        <strain evidence="13">CBS 955.72</strain>
    </source>
</reference>
<dbReference type="GO" id="GO:0009986">
    <property type="term" value="C:cell surface"/>
    <property type="evidence" value="ECO:0007669"/>
    <property type="project" value="TreeGrafter"/>
</dbReference>
<evidence type="ECO:0000256" key="2">
    <source>
        <dbReference type="ARBA" id="ARBA00022729"/>
    </source>
</evidence>
<dbReference type="InterPro" id="IPR013783">
    <property type="entry name" value="Ig-like_fold"/>
</dbReference>
<dbReference type="Proteomes" id="UP001275084">
    <property type="component" value="Unassembled WGS sequence"/>
</dbReference>
<evidence type="ECO:0000256" key="1">
    <source>
        <dbReference type="ARBA" id="ARBA00005641"/>
    </source>
</evidence>
<evidence type="ECO:0000256" key="5">
    <source>
        <dbReference type="ARBA" id="ARBA00023277"/>
    </source>
</evidence>
<evidence type="ECO:0000313" key="14">
    <source>
        <dbReference type="Proteomes" id="UP001275084"/>
    </source>
</evidence>
<dbReference type="Gene3D" id="3.20.20.80">
    <property type="entry name" value="Glycosidases"/>
    <property type="match status" value="1"/>
</dbReference>
<evidence type="ECO:0000256" key="7">
    <source>
        <dbReference type="ARBA" id="ARBA00023316"/>
    </source>
</evidence>
<feature type="chain" id="PRO_5042546671" evidence="10">
    <location>
        <begin position="20"/>
        <end position="588"/>
    </location>
</feature>
<dbReference type="PIRSF" id="PIRSF001043">
    <property type="entry name" value="Endoglucanase_B"/>
    <property type="match status" value="1"/>
</dbReference>
<dbReference type="PANTHER" id="PTHR31297:SF41">
    <property type="entry name" value="ENDOGLUCANASE, PUTATIVE (AFU_ORTHOLOGUE AFUA_5G01830)-RELATED"/>
    <property type="match status" value="1"/>
</dbReference>
<dbReference type="InterPro" id="IPR001547">
    <property type="entry name" value="Glyco_hydro_5"/>
</dbReference>
<dbReference type="GO" id="GO:0005576">
    <property type="term" value="C:extracellular region"/>
    <property type="evidence" value="ECO:0007669"/>
    <property type="project" value="TreeGrafter"/>
</dbReference>
<feature type="domain" description="Carbohydrate binding X2" evidence="12">
    <location>
        <begin position="382"/>
        <end position="468"/>
    </location>
</feature>
<dbReference type="InterPro" id="IPR005102">
    <property type="entry name" value="Carbo-bd_X2"/>
</dbReference>
<dbReference type="Pfam" id="PF03442">
    <property type="entry name" value="CBM_X2"/>
    <property type="match status" value="1"/>
</dbReference>
<comment type="similarity">
    <text evidence="1 9">Belongs to the glycosyl hydrolase 5 (cellulase A) family.</text>
</comment>
<evidence type="ECO:0000256" key="6">
    <source>
        <dbReference type="ARBA" id="ARBA00023295"/>
    </source>
</evidence>
<dbReference type="Gene3D" id="2.60.40.10">
    <property type="entry name" value="Immunoglobulins"/>
    <property type="match status" value="1"/>
</dbReference>
<name>A0AAJ0HQH0_9PEZI</name>
<evidence type="ECO:0000256" key="4">
    <source>
        <dbReference type="ARBA" id="ARBA00023001"/>
    </source>
</evidence>
<keyword evidence="5" id="KW-0119">Carbohydrate metabolism</keyword>
<protein>
    <submittedName>
        <fullName evidence="13">Glycoside hydrolase superfamily</fullName>
    </submittedName>
</protein>
<dbReference type="InterPro" id="IPR017853">
    <property type="entry name" value="GH"/>
</dbReference>
<dbReference type="Pfam" id="PF00150">
    <property type="entry name" value="Cellulase"/>
    <property type="match status" value="1"/>
</dbReference>
<feature type="signal peptide" evidence="10">
    <location>
        <begin position="1"/>
        <end position="19"/>
    </location>
</feature>
<accession>A0AAJ0HQH0</accession>
<dbReference type="InterPro" id="IPR016282">
    <property type="entry name" value="Glyco_hydro_5_endoGlcnase_B"/>
</dbReference>
<evidence type="ECO:0000256" key="10">
    <source>
        <dbReference type="SAM" id="SignalP"/>
    </source>
</evidence>
<keyword evidence="2 10" id="KW-0732">Signal</keyword>
<evidence type="ECO:0000256" key="3">
    <source>
        <dbReference type="ARBA" id="ARBA00022801"/>
    </source>
</evidence>
<sequence>MKLQTATALAIAAVDSVAAGSLQGLGGSKKRTACGVSCPSGSQFELISAQEWISAANPGWNVGNTLDALPNEGSWNNPPLQGSTLDTVKASGYKSVRIPVTYTEHFISGSPEWKINPTWLQRVSDVVDMATSRGLYAITNIHHDSWAWADVTKSNANQTQIQERFYASWLQIGKTLACKSSLVALEPINEAPGNSAADADNLNKLNDLFLKALADSGGFNAKRVVTLSGPGMGADKVHFFRRPTNMTNPWAIQFHYYSPYDFIFGVWGKTVWGSEADKAAVAADLAIVRNNFTDVPILLGEFQAAQTHLEPAARWKWFDHVVRTCQSLSITTAMWDNGEDNLNRATGLWRDRLAVDITMAAVKGVANSLADSTVDASATRQETSAYVFNRAGIDVGDRTLPFILNGNTFKSLAVGETVLEERRDYTIAGSSVTLKQSFLSRYLGALVEPGTKANVTVRFSSGVPSQIELVQWRVPLLASTSSLARDVPSGSELGIPIEWRGLHRVAAVKIAASVDGAYLVDDWTQWLPELQKGRGTYNSHWNFDNNRVILTRAVVDSVIASGKNTTFIFEFFPREVGNGNISEYTLLV</sequence>
<dbReference type="InterPro" id="IPR014756">
    <property type="entry name" value="Ig_E-set"/>
</dbReference>
<gene>
    <name evidence="13" type="ORF">B0T25DRAFT_621075</name>
</gene>
<keyword evidence="8" id="KW-0624">Polysaccharide degradation</keyword>
<evidence type="ECO:0000259" key="11">
    <source>
        <dbReference type="Pfam" id="PF00150"/>
    </source>
</evidence>
<reference evidence="13" key="1">
    <citation type="journal article" date="2023" name="Mol. Phylogenet. Evol.">
        <title>Genome-scale phylogeny and comparative genomics of the fungal order Sordariales.</title>
        <authorList>
            <person name="Hensen N."/>
            <person name="Bonometti L."/>
            <person name="Westerberg I."/>
            <person name="Brannstrom I.O."/>
            <person name="Guillou S."/>
            <person name="Cros-Aarteil S."/>
            <person name="Calhoun S."/>
            <person name="Haridas S."/>
            <person name="Kuo A."/>
            <person name="Mondo S."/>
            <person name="Pangilinan J."/>
            <person name="Riley R."/>
            <person name="LaButti K."/>
            <person name="Andreopoulos B."/>
            <person name="Lipzen A."/>
            <person name="Chen C."/>
            <person name="Yan M."/>
            <person name="Daum C."/>
            <person name="Ng V."/>
            <person name="Clum A."/>
            <person name="Steindorff A."/>
            <person name="Ohm R.A."/>
            <person name="Martin F."/>
            <person name="Silar P."/>
            <person name="Natvig D.O."/>
            <person name="Lalanne C."/>
            <person name="Gautier V."/>
            <person name="Ament-Velasquez S.L."/>
            <person name="Kruys A."/>
            <person name="Hutchinson M.I."/>
            <person name="Powell A.J."/>
            <person name="Barry K."/>
            <person name="Miller A.N."/>
            <person name="Grigoriev I.V."/>
            <person name="Debuchy R."/>
            <person name="Gladieux P."/>
            <person name="Hiltunen Thoren M."/>
            <person name="Johannesson H."/>
        </authorList>
    </citation>
    <scope>NUCLEOTIDE SEQUENCE</scope>
    <source>
        <strain evidence="13">CBS 955.72</strain>
    </source>
</reference>